<keyword evidence="2" id="KW-0479">Metal-binding</keyword>
<dbReference type="InterPro" id="IPR011042">
    <property type="entry name" value="6-blade_b-propeller_TolB-like"/>
</dbReference>
<dbReference type="GO" id="GO:0061630">
    <property type="term" value="F:ubiquitin protein ligase activity"/>
    <property type="evidence" value="ECO:0007669"/>
    <property type="project" value="TreeGrafter"/>
</dbReference>
<dbReference type="GO" id="GO:0008270">
    <property type="term" value="F:zinc ion binding"/>
    <property type="evidence" value="ECO:0007669"/>
    <property type="project" value="UniProtKB-KW"/>
</dbReference>
<protein>
    <submittedName>
        <fullName evidence="10">Tripartite motif-containing protein 45</fullName>
    </submittedName>
</protein>
<dbReference type="Pfam" id="PF13445">
    <property type="entry name" value="zf-RING_UBOX"/>
    <property type="match status" value="2"/>
</dbReference>
<dbReference type="STRING" id="6185.A0A095AMJ7"/>
<dbReference type="PROSITE" id="PS50089">
    <property type="entry name" value="ZF_RING_2"/>
    <property type="match status" value="2"/>
</dbReference>
<dbReference type="InterPro" id="IPR001841">
    <property type="entry name" value="Znf_RING"/>
</dbReference>
<dbReference type="InterPro" id="IPR001258">
    <property type="entry name" value="NHL_repeat"/>
</dbReference>
<feature type="domain" description="RING-type" evidence="8">
    <location>
        <begin position="58"/>
        <end position="101"/>
    </location>
</feature>
<dbReference type="AlphaFoldDB" id="A0A095AMJ7"/>
<dbReference type="SMART" id="SM00336">
    <property type="entry name" value="BBOX"/>
    <property type="match status" value="2"/>
</dbReference>
<proteinExistence type="predicted"/>
<evidence type="ECO:0000256" key="5">
    <source>
        <dbReference type="ARBA" id="ARBA00022833"/>
    </source>
</evidence>
<dbReference type="InterPro" id="IPR013083">
    <property type="entry name" value="Znf_RING/FYVE/PHD"/>
</dbReference>
<evidence type="ECO:0000256" key="3">
    <source>
        <dbReference type="ARBA" id="ARBA00022737"/>
    </source>
</evidence>
<dbReference type="Gene3D" id="3.30.160.60">
    <property type="entry name" value="Classic Zinc Finger"/>
    <property type="match status" value="1"/>
</dbReference>
<dbReference type="InterPro" id="IPR000315">
    <property type="entry name" value="Znf_B-box"/>
</dbReference>
<keyword evidence="1" id="KW-0597">Phosphoprotein</keyword>
<evidence type="ECO:0000313" key="10">
    <source>
        <dbReference type="EMBL" id="KGB35396.1"/>
    </source>
</evidence>
<dbReference type="SMART" id="SM00184">
    <property type="entry name" value="RING"/>
    <property type="match status" value="2"/>
</dbReference>
<keyword evidence="7" id="KW-0732">Signal</keyword>
<organism evidence="10">
    <name type="scientific">Schistosoma haematobium</name>
    <name type="common">Blood fluke</name>
    <dbReference type="NCBI Taxonomy" id="6185"/>
    <lineage>
        <taxon>Eukaryota</taxon>
        <taxon>Metazoa</taxon>
        <taxon>Spiralia</taxon>
        <taxon>Lophotrochozoa</taxon>
        <taxon>Platyhelminthes</taxon>
        <taxon>Trematoda</taxon>
        <taxon>Digenea</taxon>
        <taxon>Strigeidida</taxon>
        <taxon>Schistosomatoidea</taxon>
        <taxon>Schistosomatidae</taxon>
        <taxon>Schistosoma</taxon>
    </lineage>
</organism>
<dbReference type="InterPro" id="IPR027370">
    <property type="entry name" value="Znf-RING_euk"/>
</dbReference>
<keyword evidence="5" id="KW-0862">Zinc</keyword>
<reference evidence="10" key="1">
    <citation type="journal article" date="2012" name="Nat. Genet.">
        <title>Whole-genome sequence of Schistosoma haematobium.</title>
        <authorList>
            <person name="Young N.D."/>
            <person name="Jex A.R."/>
            <person name="Li B."/>
            <person name="Liu S."/>
            <person name="Yang L."/>
            <person name="Xiong Z."/>
            <person name="Li Y."/>
            <person name="Cantacessi C."/>
            <person name="Hall R.S."/>
            <person name="Xu X."/>
            <person name="Chen F."/>
            <person name="Wu X."/>
            <person name="Zerlotini A."/>
            <person name="Oliveira G."/>
            <person name="Hofmann A."/>
            <person name="Zhang G."/>
            <person name="Fang X."/>
            <person name="Kang Y."/>
            <person name="Campbell B.E."/>
            <person name="Loukas A."/>
            <person name="Ranganathan S."/>
            <person name="Rollinson D."/>
            <person name="Rinaldi G."/>
            <person name="Brindley P.J."/>
            <person name="Yang H."/>
            <person name="Wang J."/>
            <person name="Wang J."/>
            <person name="Gasser R.B."/>
        </authorList>
    </citation>
    <scope>NUCLEOTIDE SEQUENCE [LARGE SCALE GENOMIC DNA]</scope>
</reference>
<dbReference type="InterPro" id="IPR047153">
    <property type="entry name" value="TRIM45/56/19-like"/>
</dbReference>
<evidence type="ECO:0000259" key="9">
    <source>
        <dbReference type="PROSITE" id="PS50119"/>
    </source>
</evidence>
<dbReference type="CDD" id="cd19756">
    <property type="entry name" value="Bbox2"/>
    <property type="match status" value="1"/>
</dbReference>
<dbReference type="SUPFAM" id="SSF57845">
    <property type="entry name" value="B-box zinc-binding domain"/>
    <property type="match status" value="1"/>
</dbReference>
<feature type="domain" description="B box-type" evidence="9">
    <location>
        <begin position="492"/>
        <end position="539"/>
    </location>
</feature>
<evidence type="ECO:0000259" key="8">
    <source>
        <dbReference type="PROSITE" id="PS50089"/>
    </source>
</evidence>
<evidence type="ECO:0000256" key="2">
    <source>
        <dbReference type="ARBA" id="ARBA00022723"/>
    </source>
</evidence>
<feature type="signal peptide" evidence="7">
    <location>
        <begin position="1"/>
        <end position="17"/>
    </location>
</feature>
<dbReference type="Gene3D" id="3.30.40.10">
    <property type="entry name" value="Zinc/RING finger domain, C3HC4 (zinc finger)"/>
    <property type="match status" value="2"/>
</dbReference>
<gene>
    <name evidence="10" type="ORF">MS3_03637</name>
</gene>
<keyword evidence="3" id="KW-0677">Repeat</keyword>
<evidence type="ECO:0000256" key="1">
    <source>
        <dbReference type="ARBA" id="ARBA00022553"/>
    </source>
</evidence>
<sequence>MSRFVLICILTFKASLTLDLFDMLDESCESSDGLDNIFSDDFSKISTLEEAGGLPTLCGICEKPFTNPVILSCLHIFDRDCVRNFEKNDSMVPYTKCPRCDTLSGSVKTLEAYDLSVAQTRSEGDGSHKVSGATVKCSVCTDGNDALYRCLHCAGTLCERCRDIHKDQFVHKNREIHDELEMKIWSRINTMSKTVDHVDFACDFVKVYLKKCSNIEICKLFKNVLACFDKLSKQQVINDPSAKVVFSPGLSTYDVIHQHFGTFSFTNGLDQDLQQVSDSVLEGFTASNSHIAVLSSVGDIANDLKQLTLKVDGHMGPDHLGGLDHSATVHLPPVSLVQQDGTCENINPSAVGNGNMINYISRSSNSGAPGRHTTSLTLDLFDMLDESCESSDGLDNIFSDDFSKISTLEEAGGLPTLCGICEKPFTNPVILSCLHIFDRDCVRNFEKNDSMVPYTKCPRCDTLSGSVKTLEAYDLSVAQTRSEGDGSHKVSGATVKCSVCTDGNDALYRCLHCAGTLCERCRDIHKVMKVFSNHEILDLTEEEKGNAEILQRNMLNTKPVMCTIHPESTFTSFCLQCHIPLCETCFECEHKGHITILLELVPTHIDSLLSDMVECCRLRQKDFRDSIEMMHSLLSELSSSRDANKTLINKTCKQWITSIERIKDQFVHKNREIHDELEMKIWSRINTMSKTVDHVDFACDFVKVYLKKCSNIEICKLFKNVLACFDKLSKQQVINDPSAKVVFSPGLSTYDVIHQHFGTFSFTNGLDQDLQQVSDSVLEGFTASNSHIAVLSSVGDIANDLKQLTLKVDGHMGPDHLGGLDHSATVHLPPVSLVQQDGTCENINPSAVGNGNMINYISRSSNSGAPGRHTSNWCDLNVTLPSLEPPDFLCNVTQVDPVFSNPFITTDNLRAPGSNVSTLDVDSSLILKQKLPVNYNATLYEYSRMRAARCSQMNLLTKWGSLGCELGRLNSPHGFCLGFEEEIVVADTYNHRIQASLLLTC</sequence>
<evidence type="ECO:0000256" key="4">
    <source>
        <dbReference type="ARBA" id="ARBA00022771"/>
    </source>
</evidence>
<dbReference type="Pfam" id="PF01436">
    <property type="entry name" value="NHL"/>
    <property type="match status" value="1"/>
</dbReference>
<dbReference type="SUPFAM" id="SSF57850">
    <property type="entry name" value="RING/U-box"/>
    <property type="match status" value="2"/>
</dbReference>
<dbReference type="PANTHER" id="PTHR25462">
    <property type="entry name" value="BONUS, ISOFORM C-RELATED"/>
    <property type="match status" value="1"/>
</dbReference>
<accession>A0A095AMJ7</accession>
<evidence type="ECO:0000256" key="7">
    <source>
        <dbReference type="SAM" id="SignalP"/>
    </source>
</evidence>
<feature type="domain" description="B box-type" evidence="9">
    <location>
        <begin position="557"/>
        <end position="598"/>
    </location>
</feature>
<feature type="domain" description="RING-type" evidence="8">
    <location>
        <begin position="418"/>
        <end position="461"/>
    </location>
</feature>
<keyword evidence="4 6" id="KW-0863">Zinc-finger</keyword>
<name>A0A095AMJ7_SCHHA</name>
<dbReference type="Pfam" id="PF00643">
    <property type="entry name" value="zf-B_box"/>
    <property type="match status" value="1"/>
</dbReference>
<dbReference type="EMBL" id="KL250681">
    <property type="protein sequence ID" value="KGB35396.1"/>
    <property type="molecule type" value="Genomic_DNA"/>
</dbReference>
<dbReference type="PROSITE" id="PS50119">
    <property type="entry name" value="ZF_BBOX"/>
    <property type="match status" value="2"/>
</dbReference>
<evidence type="ECO:0000256" key="6">
    <source>
        <dbReference type="PROSITE-ProRule" id="PRU00024"/>
    </source>
</evidence>
<dbReference type="Gene3D" id="2.120.10.30">
    <property type="entry name" value="TolB, C-terminal domain"/>
    <property type="match status" value="1"/>
</dbReference>
<dbReference type="PANTHER" id="PTHR25462:SF296">
    <property type="entry name" value="MEIOTIC P26, ISOFORM F"/>
    <property type="match status" value="1"/>
</dbReference>
<feature type="chain" id="PRO_5001904771" evidence="7">
    <location>
        <begin position="18"/>
        <end position="1001"/>
    </location>
</feature>